<reference evidence="1 4" key="2">
    <citation type="submission" date="2021-01" db="EMBL/GenBank/DDBJ databases">
        <title>FDA dAtabase for Regulatory Grade micrObial Sequences (FDA-ARGOS): Supporting development and validation of Infectious Disease Dx tests.</title>
        <authorList>
            <person name="Sproer C."/>
            <person name="Gronow S."/>
            <person name="Severitt S."/>
            <person name="Schroder I."/>
            <person name="Tallon L."/>
            <person name="Sadzewicz L."/>
            <person name="Zhao X."/>
            <person name="Boylan J."/>
            <person name="Ott S."/>
            <person name="Bowen H."/>
            <person name="Vavikolanu K."/>
            <person name="Mehta A."/>
            <person name="Aluvathingal J."/>
            <person name="Nadendla S."/>
            <person name="Lowell S."/>
            <person name="Myers T."/>
            <person name="Yan Y."/>
            <person name="Sichtig H."/>
        </authorList>
    </citation>
    <scope>NUCLEOTIDE SEQUENCE [LARGE SCALE GENOMIC DNA]</scope>
    <source>
        <strain evidence="1 4">FDAARGOS_1148</strain>
    </source>
</reference>
<dbReference type="EMBL" id="RQTE01000157">
    <property type="protein sequence ID" value="RZI01537.1"/>
    <property type="molecule type" value="Genomic_DNA"/>
</dbReference>
<proteinExistence type="predicted"/>
<dbReference type="GeneID" id="93725781"/>
<dbReference type="InterPro" id="IPR000801">
    <property type="entry name" value="Esterase-like"/>
</dbReference>
<protein>
    <submittedName>
        <fullName evidence="1">Alpha/beta hydrolase</fullName>
    </submittedName>
    <submittedName>
        <fullName evidence="2">Esterase family protein</fullName>
    </submittedName>
</protein>
<dbReference type="GO" id="GO:0016787">
    <property type="term" value="F:hydrolase activity"/>
    <property type="evidence" value="ECO:0007669"/>
    <property type="project" value="UniProtKB-KW"/>
</dbReference>
<keyword evidence="4" id="KW-1185">Reference proteome</keyword>
<dbReference type="Pfam" id="PF00756">
    <property type="entry name" value="Esterase"/>
    <property type="match status" value="1"/>
</dbReference>
<evidence type="ECO:0000313" key="4">
    <source>
        <dbReference type="Proteomes" id="UP000595942"/>
    </source>
</evidence>
<dbReference type="AlphaFoldDB" id="A0A143PDF0"/>
<dbReference type="PANTHER" id="PTHR48098">
    <property type="entry name" value="ENTEROCHELIN ESTERASE-RELATED"/>
    <property type="match status" value="1"/>
</dbReference>
<dbReference type="EMBL" id="CP068073">
    <property type="protein sequence ID" value="QQS81865.1"/>
    <property type="molecule type" value="Genomic_DNA"/>
</dbReference>
<gene>
    <name evidence="2" type="ORF">EIG99_08615</name>
    <name evidence="1" type="ORF">I6J05_07990</name>
</gene>
<organism evidence="2 3">
    <name type="scientific">Staphylococcus condimenti</name>
    <dbReference type="NCBI Taxonomy" id="70255"/>
    <lineage>
        <taxon>Bacteria</taxon>
        <taxon>Bacillati</taxon>
        <taxon>Bacillota</taxon>
        <taxon>Bacilli</taxon>
        <taxon>Bacillales</taxon>
        <taxon>Staphylococcaceae</taxon>
        <taxon>Staphylococcus</taxon>
    </lineage>
</organism>
<evidence type="ECO:0000313" key="2">
    <source>
        <dbReference type="EMBL" id="RZI01537.1"/>
    </source>
</evidence>
<dbReference type="KEGG" id="scv:A4G25_10495"/>
<dbReference type="InterPro" id="IPR029058">
    <property type="entry name" value="AB_hydrolase_fold"/>
</dbReference>
<keyword evidence="1" id="KW-0378">Hydrolase</keyword>
<dbReference type="PANTHER" id="PTHR48098:SF1">
    <property type="entry name" value="DIACYLGLYCEROL ACYLTRANSFERASE_MYCOLYLTRANSFERASE AG85A"/>
    <property type="match status" value="1"/>
</dbReference>
<dbReference type="Proteomes" id="UP000293854">
    <property type="component" value="Unassembled WGS sequence"/>
</dbReference>
<dbReference type="InterPro" id="IPR050583">
    <property type="entry name" value="Mycobacterial_A85_antigen"/>
</dbReference>
<dbReference type="GO" id="GO:0016747">
    <property type="term" value="F:acyltransferase activity, transferring groups other than amino-acyl groups"/>
    <property type="evidence" value="ECO:0007669"/>
    <property type="project" value="TreeGrafter"/>
</dbReference>
<accession>A0A143PDF0</accession>
<sequence length="256" mass="29222">MAWMQVNYNSEVLGKEQRFMAMLPEDPSQFQTDKSPKQLPVLLLLHGLSSDETSYLRFTSLERYAKDNGIAVIMPAGDHSGYANMAYGHSYYDYVLEVFDYALQILPLSKRREDHFIAGHSMGGYGTIKYALSQGDRFSKAAPLSAVFAPQFLMEIDWNDFSGKAILGEKESAEGTILDPYYLVDQALEEDKTIPELLIMCGTEDDLYQDNLDFIHFLDEKKVPYQFVDGPGIHDYAYWDKAIKYALEWFAGKEHN</sequence>
<reference evidence="2 3" key="1">
    <citation type="submission" date="2018-11" db="EMBL/GenBank/DDBJ databases">
        <title>Genomic profiling of Staphylococcus species from a Poultry farm system in KwaZulu-Natal, South Africa.</title>
        <authorList>
            <person name="Amoako D.G."/>
            <person name="Somboro A.M."/>
            <person name="Abia A.L.K."/>
            <person name="Bester L.A."/>
            <person name="Essack S.Y."/>
        </authorList>
    </citation>
    <scope>NUCLEOTIDE SEQUENCE [LARGE SCALE GENOMIC DNA]</scope>
    <source>
        <strain evidence="2 3">SA11</strain>
    </source>
</reference>
<evidence type="ECO:0000313" key="1">
    <source>
        <dbReference type="EMBL" id="QQS81865.1"/>
    </source>
</evidence>
<evidence type="ECO:0000313" key="3">
    <source>
        <dbReference type="Proteomes" id="UP000293854"/>
    </source>
</evidence>
<dbReference type="SUPFAM" id="SSF53474">
    <property type="entry name" value="alpha/beta-Hydrolases"/>
    <property type="match status" value="1"/>
</dbReference>
<dbReference type="Proteomes" id="UP000595942">
    <property type="component" value="Chromosome"/>
</dbReference>
<dbReference type="RefSeq" id="WP_047131565.1">
    <property type="nucleotide sequence ID" value="NZ_CP015114.1"/>
</dbReference>
<name>A0A143PDF0_9STAP</name>
<dbReference type="Gene3D" id="3.40.50.1820">
    <property type="entry name" value="alpha/beta hydrolase"/>
    <property type="match status" value="1"/>
</dbReference>
<dbReference type="OrthoDB" id="9803578at2"/>